<evidence type="ECO:0000256" key="1">
    <source>
        <dbReference type="SAM" id="MobiDB-lite"/>
    </source>
</evidence>
<comment type="caution">
    <text evidence="2">The sequence shown here is derived from an EMBL/GenBank/DDBJ whole genome shotgun (WGS) entry which is preliminary data.</text>
</comment>
<evidence type="ECO:0000313" key="3">
    <source>
        <dbReference type="Proteomes" id="UP001152607"/>
    </source>
</evidence>
<feature type="compositionally biased region" description="Pro residues" evidence="1">
    <location>
        <begin position="7"/>
        <end position="16"/>
    </location>
</feature>
<gene>
    <name evidence="2" type="ORF">PDIGIT_LOCUS4340</name>
</gene>
<feature type="region of interest" description="Disordered" evidence="1">
    <location>
        <begin position="1"/>
        <end position="64"/>
    </location>
</feature>
<protein>
    <submittedName>
        <fullName evidence="2">Uncharacterized protein</fullName>
    </submittedName>
</protein>
<dbReference type="AlphaFoldDB" id="A0A9W4U8B3"/>
<dbReference type="Proteomes" id="UP001152607">
    <property type="component" value="Unassembled WGS sequence"/>
</dbReference>
<organism evidence="2 3">
    <name type="scientific">Periconia digitata</name>
    <dbReference type="NCBI Taxonomy" id="1303443"/>
    <lineage>
        <taxon>Eukaryota</taxon>
        <taxon>Fungi</taxon>
        <taxon>Dikarya</taxon>
        <taxon>Ascomycota</taxon>
        <taxon>Pezizomycotina</taxon>
        <taxon>Dothideomycetes</taxon>
        <taxon>Pleosporomycetidae</taxon>
        <taxon>Pleosporales</taxon>
        <taxon>Massarineae</taxon>
        <taxon>Periconiaceae</taxon>
        <taxon>Periconia</taxon>
    </lineage>
</organism>
<accession>A0A9W4U8B3</accession>
<evidence type="ECO:0000313" key="2">
    <source>
        <dbReference type="EMBL" id="CAI6330930.1"/>
    </source>
</evidence>
<name>A0A9W4U8B3_9PLEO</name>
<dbReference type="EMBL" id="CAOQHR010000002">
    <property type="protein sequence ID" value="CAI6330930.1"/>
    <property type="molecule type" value="Genomic_DNA"/>
</dbReference>
<sequence>MKVYHTVPPPISPPPHQNQLKVESPKHTPKHKQTISRTKNPQKKSKQQTPSPHESKPSGPQVRA</sequence>
<feature type="compositionally biased region" description="Basic residues" evidence="1">
    <location>
        <begin position="27"/>
        <end position="46"/>
    </location>
</feature>
<proteinExistence type="predicted"/>
<keyword evidence="3" id="KW-1185">Reference proteome</keyword>
<reference evidence="2" key="1">
    <citation type="submission" date="2023-01" db="EMBL/GenBank/DDBJ databases">
        <authorList>
            <person name="Van Ghelder C."/>
            <person name="Rancurel C."/>
        </authorList>
    </citation>
    <scope>NUCLEOTIDE SEQUENCE</scope>
    <source>
        <strain evidence="2">CNCM I-4278</strain>
    </source>
</reference>